<dbReference type="Proteomes" id="UP001602119">
    <property type="component" value="Unassembled WGS sequence"/>
</dbReference>
<evidence type="ECO:0000313" key="9">
    <source>
        <dbReference type="EMBL" id="MFF4777971.1"/>
    </source>
</evidence>
<evidence type="ECO:0000313" key="10">
    <source>
        <dbReference type="Proteomes" id="UP001602119"/>
    </source>
</evidence>
<dbReference type="CDD" id="cd06261">
    <property type="entry name" value="TM_PBP2"/>
    <property type="match status" value="1"/>
</dbReference>
<feature type="transmembrane region" description="Helical" evidence="7">
    <location>
        <begin position="240"/>
        <end position="262"/>
    </location>
</feature>
<dbReference type="PANTHER" id="PTHR43163:SF6">
    <property type="entry name" value="DIPEPTIDE TRANSPORT SYSTEM PERMEASE PROTEIN DPPB-RELATED"/>
    <property type="match status" value="1"/>
</dbReference>
<organism evidence="9 10">
    <name type="scientific">Microtetraspora fusca</name>
    <dbReference type="NCBI Taxonomy" id="1997"/>
    <lineage>
        <taxon>Bacteria</taxon>
        <taxon>Bacillati</taxon>
        <taxon>Actinomycetota</taxon>
        <taxon>Actinomycetes</taxon>
        <taxon>Streptosporangiales</taxon>
        <taxon>Streptosporangiaceae</taxon>
        <taxon>Microtetraspora</taxon>
    </lineage>
</organism>
<dbReference type="RefSeq" id="WP_387346477.1">
    <property type="nucleotide sequence ID" value="NZ_JBIAXI010000027.1"/>
</dbReference>
<evidence type="ECO:0000259" key="8">
    <source>
        <dbReference type="PROSITE" id="PS50928"/>
    </source>
</evidence>
<comment type="subcellular location">
    <subcellularLocation>
        <location evidence="1 7">Cell membrane</location>
        <topology evidence="1 7">Multi-pass membrane protein</topology>
    </subcellularLocation>
</comment>
<evidence type="ECO:0000256" key="5">
    <source>
        <dbReference type="ARBA" id="ARBA00022989"/>
    </source>
</evidence>
<dbReference type="InterPro" id="IPR035906">
    <property type="entry name" value="MetI-like_sf"/>
</dbReference>
<feature type="domain" description="ABC transmembrane type-1" evidence="8">
    <location>
        <begin position="96"/>
        <end position="305"/>
    </location>
</feature>
<dbReference type="SUPFAM" id="SSF161098">
    <property type="entry name" value="MetI-like"/>
    <property type="match status" value="1"/>
</dbReference>
<dbReference type="EMBL" id="JBIAXI010000027">
    <property type="protein sequence ID" value="MFF4777971.1"/>
    <property type="molecule type" value="Genomic_DNA"/>
</dbReference>
<keyword evidence="5 7" id="KW-1133">Transmembrane helix</keyword>
<reference evidence="9 10" key="1">
    <citation type="submission" date="2024-10" db="EMBL/GenBank/DDBJ databases">
        <title>The Natural Products Discovery Center: Release of the First 8490 Sequenced Strains for Exploring Actinobacteria Biosynthetic Diversity.</title>
        <authorList>
            <person name="Kalkreuter E."/>
            <person name="Kautsar S.A."/>
            <person name="Yang D."/>
            <person name="Bader C.D."/>
            <person name="Teijaro C.N."/>
            <person name="Fluegel L."/>
            <person name="Davis C.M."/>
            <person name="Simpson J.R."/>
            <person name="Lauterbach L."/>
            <person name="Steele A.D."/>
            <person name="Gui C."/>
            <person name="Meng S."/>
            <person name="Li G."/>
            <person name="Viehrig K."/>
            <person name="Ye F."/>
            <person name="Su P."/>
            <person name="Kiefer A.F."/>
            <person name="Nichols A."/>
            <person name="Cepeda A.J."/>
            <person name="Yan W."/>
            <person name="Fan B."/>
            <person name="Jiang Y."/>
            <person name="Adhikari A."/>
            <person name="Zheng C.-J."/>
            <person name="Schuster L."/>
            <person name="Cowan T.M."/>
            <person name="Smanski M.J."/>
            <person name="Chevrette M.G."/>
            <person name="De Carvalho L.P.S."/>
            <person name="Shen B."/>
        </authorList>
    </citation>
    <scope>NUCLEOTIDE SEQUENCE [LARGE SCALE GENOMIC DNA]</scope>
    <source>
        <strain evidence="9 10">NPDC001281</strain>
    </source>
</reference>
<evidence type="ECO:0000256" key="2">
    <source>
        <dbReference type="ARBA" id="ARBA00022448"/>
    </source>
</evidence>
<keyword evidence="3" id="KW-1003">Cell membrane</keyword>
<gene>
    <name evidence="9" type="ORF">ACFY05_34610</name>
</gene>
<name>A0ABW6VF84_MICFU</name>
<feature type="transmembrane region" description="Helical" evidence="7">
    <location>
        <begin position="143"/>
        <end position="162"/>
    </location>
</feature>
<comment type="caution">
    <text evidence="9">The sequence shown here is derived from an EMBL/GenBank/DDBJ whole genome shotgun (WGS) entry which is preliminary data.</text>
</comment>
<dbReference type="PANTHER" id="PTHR43163">
    <property type="entry name" value="DIPEPTIDE TRANSPORT SYSTEM PERMEASE PROTEIN DPPB-RELATED"/>
    <property type="match status" value="1"/>
</dbReference>
<protein>
    <submittedName>
        <fullName evidence="9">ABC transporter permease</fullName>
    </submittedName>
</protein>
<keyword evidence="2 7" id="KW-0813">Transport</keyword>
<evidence type="ECO:0000256" key="1">
    <source>
        <dbReference type="ARBA" id="ARBA00004651"/>
    </source>
</evidence>
<feature type="transmembrane region" description="Helical" evidence="7">
    <location>
        <begin position="102"/>
        <end position="122"/>
    </location>
</feature>
<accession>A0ABW6VF84</accession>
<keyword evidence="10" id="KW-1185">Reference proteome</keyword>
<evidence type="ECO:0000256" key="6">
    <source>
        <dbReference type="ARBA" id="ARBA00023136"/>
    </source>
</evidence>
<keyword evidence="4 7" id="KW-0812">Transmembrane</keyword>
<sequence length="315" mass="33212">MSGTTFVAKKLSHLLAVVLLVSLGVTALLSQGGTVAAQILGPNANAGQIAELERQLGLDRPFAERYLSWLADAVRGDLGESLLTHVPVTEVITNGFAVTFELMVLGLGIALLVAVPLAAYTARNVGGKIDTIATGVSSLFMSLPSFVLAIGLLYVFAVRLGMLPVSGWVPLTQDPVGNLRSAILPSLVLALHPMATFFRVLRSDMITTLQQDFVLTARAKGLNTAYILLRHALRPSLTTLVSLAGLSIGSLMTGAVISEVIFRLPGMGSAIVNAVTQRDVPIVQGLVLLVALTYVVVNTLVDILQAVIDPRVQTS</sequence>
<dbReference type="Gene3D" id="1.10.3720.10">
    <property type="entry name" value="MetI-like"/>
    <property type="match status" value="1"/>
</dbReference>
<evidence type="ECO:0000256" key="4">
    <source>
        <dbReference type="ARBA" id="ARBA00022692"/>
    </source>
</evidence>
<feature type="transmembrane region" description="Helical" evidence="7">
    <location>
        <begin position="282"/>
        <end position="301"/>
    </location>
</feature>
<dbReference type="InterPro" id="IPR000515">
    <property type="entry name" value="MetI-like"/>
</dbReference>
<evidence type="ECO:0000256" key="3">
    <source>
        <dbReference type="ARBA" id="ARBA00022475"/>
    </source>
</evidence>
<comment type="similarity">
    <text evidence="7">Belongs to the binding-protein-dependent transport system permease family.</text>
</comment>
<evidence type="ECO:0000256" key="7">
    <source>
        <dbReference type="RuleBase" id="RU363032"/>
    </source>
</evidence>
<keyword evidence="6 7" id="KW-0472">Membrane</keyword>
<proteinExistence type="inferred from homology"/>
<dbReference type="PROSITE" id="PS50928">
    <property type="entry name" value="ABC_TM1"/>
    <property type="match status" value="1"/>
</dbReference>
<dbReference type="Pfam" id="PF00528">
    <property type="entry name" value="BPD_transp_1"/>
    <property type="match status" value="1"/>
</dbReference>
<feature type="transmembrane region" description="Helical" evidence="7">
    <location>
        <begin position="182"/>
        <end position="201"/>
    </location>
</feature>